<sequence>MKRAIFAVSPLPVLRYICAMRVLLTGPMKLLAAALATGAALFVVLLTFDGWMRHGTDIFLSAVQGGIAWCL</sequence>
<dbReference type="AlphaFoldDB" id="A0AAE5RYV2"/>
<keyword evidence="1" id="KW-0472">Membrane</keyword>
<protein>
    <submittedName>
        <fullName evidence="2">Uncharacterized protein</fullName>
    </submittedName>
</protein>
<organism evidence="2 3">
    <name type="scientific">Agrobacterium rosae</name>
    <dbReference type="NCBI Taxonomy" id="1972867"/>
    <lineage>
        <taxon>Bacteria</taxon>
        <taxon>Pseudomonadati</taxon>
        <taxon>Pseudomonadota</taxon>
        <taxon>Alphaproteobacteria</taxon>
        <taxon>Hyphomicrobiales</taxon>
        <taxon>Rhizobiaceae</taxon>
        <taxon>Rhizobium/Agrobacterium group</taxon>
        <taxon>Agrobacterium</taxon>
    </lineage>
</organism>
<comment type="caution">
    <text evidence="2">The sequence shown here is derived from an EMBL/GenBank/DDBJ whole genome shotgun (WGS) entry which is preliminary data.</text>
</comment>
<evidence type="ECO:0000256" key="1">
    <source>
        <dbReference type="SAM" id="Phobius"/>
    </source>
</evidence>
<name>A0AAE5RYV2_9HYPH</name>
<reference evidence="2 3" key="1">
    <citation type="journal article" date="2018" name="Syst. Appl. Microbiol.">
        <title>Agrobacterium rosae sp. nov., isolated from galls on different agricultural crops.</title>
        <authorList>
            <person name="Kuzmanovic N."/>
            <person name="Pulawska J."/>
            <person name="Smalla K."/>
            <person name="Nesme X."/>
        </authorList>
    </citation>
    <scope>NUCLEOTIDE SEQUENCE [LARGE SCALE GENOMIC DNA]</scope>
    <source>
        <strain evidence="2 3">NCPPB 1650</strain>
    </source>
</reference>
<dbReference type="EMBL" id="NXEJ01000004">
    <property type="protein sequence ID" value="POO52226.1"/>
    <property type="molecule type" value="Genomic_DNA"/>
</dbReference>
<keyword evidence="1" id="KW-0812">Transmembrane</keyword>
<gene>
    <name evidence="2" type="ORF">CPJ18_07845</name>
</gene>
<proteinExistence type="predicted"/>
<feature type="transmembrane region" description="Helical" evidence="1">
    <location>
        <begin position="31"/>
        <end position="51"/>
    </location>
</feature>
<keyword evidence="1" id="KW-1133">Transmembrane helix</keyword>
<dbReference type="Proteomes" id="UP000237447">
    <property type="component" value="Unassembled WGS sequence"/>
</dbReference>
<evidence type="ECO:0000313" key="2">
    <source>
        <dbReference type="EMBL" id="POO52226.1"/>
    </source>
</evidence>
<accession>A0AAE5RYV2</accession>
<evidence type="ECO:0000313" key="3">
    <source>
        <dbReference type="Proteomes" id="UP000237447"/>
    </source>
</evidence>